<feature type="non-terminal residue" evidence="4">
    <location>
        <position position="1"/>
    </location>
</feature>
<keyword evidence="1" id="KW-0444">Lipid biosynthesis</keyword>
<evidence type="ECO:0000313" key="4">
    <source>
        <dbReference type="EMBL" id="CAD7661477.1"/>
    </source>
</evidence>
<dbReference type="GO" id="GO:0005737">
    <property type="term" value="C:cytoplasm"/>
    <property type="evidence" value="ECO:0007669"/>
    <property type="project" value="TreeGrafter"/>
</dbReference>
<dbReference type="OrthoDB" id="5796092at2759"/>
<comment type="similarity">
    <text evidence="3">Belongs to the choline/ethanolamine kinase family.</text>
</comment>
<evidence type="ECO:0000313" key="5">
    <source>
        <dbReference type="Proteomes" id="UP000728032"/>
    </source>
</evidence>
<evidence type="ECO:0000256" key="3">
    <source>
        <dbReference type="ARBA" id="ARBA00038211"/>
    </source>
</evidence>
<dbReference type="Gene3D" id="3.30.200.20">
    <property type="entry name" value="Phosphorylase Kinase, domain 1"/>
    <property type="match status" value="1"/>
</dbReference>
<dbReference type="InterPro" id="IPR011009">
    <property type="entry name" value="Kinase-like_dom_sf"/>
</dbReference>
<evidence type="ECO:0008006" key="6">
    <source>
        <dbReference type="Google" id="ProtNLM"/>
    </source>
</evidence>
<accession>A0A7R9QYB6</accession>
<name>A0A7R9QYB6_9ACAR</name>
<keyword evidence="5" id="KW-1185">Reference proteome</keyword>
<evidence type="ECO:0000256" key="1">
    <source>
        <dbReference type="ARBA" id="ARBA00023209"/>
    </source>
</evidence>
<dbReference type="GO" id="GO:0006646">
    <property type="term" value="P:phosphatidylethanolamine biosynthetic process"/>
    <property type="evidence" value="ECO:0007669"/>
    <property type="project" value="TreeGrafter"/>
</dbReference>
<sequence length="274" mass="32201">MDESVSPENRHKVYELCKTLLTGKWTQISENELIIKPNYDGFTNQLFYCFLPENQNQEKYNKVVIRSQENSEWQDCYNRTYLLTMGLLLSEKGLAPKILGVFDTGTITEFIDSRYFSGSDDHNPRLVALLAQRLAQFHASDIPVPKDSSHQFFDIVFDKWFDESRRQSLREGLVYQEIQKHKYHTFLTLDLLSEMSWLKQTIIDLKSPVVFSHNDWNRKNILIRETNDKNSQNIEIFFIDFDFSSYSYRGFDMGIYISGWGQKDLQFGSGDFPT</sequence>
<dbReference type="GO" id="GO:0004305">
    <property type="term" value="F:ethanolamine kinase activity"/>
    <property type="evidence" value="ECO:0007669"/>
    <property type="project" value="TreeGrafter"/>
</dbReference>
<proteinExistence type="inferred from homology"/>
<keyword evidence="2" id="KW-1208">Phospholipid metabolism</keyword>
<dbReference type="SUPFAM" id="SSF56112">
    <property type="entry name" value="Protein kinase-like (PK-like)"/>
    <property type="match status" value="1"/>
</dbReference>
<keyword evidence="1" id="KW-0443">Lipid metabolism</keyword>
<gene>
    <name evidence="4" type="ORF">ONB1V03_LOCUS18038</name>
</gene>
<dbReference type="AlphaFoldDB" id="A0A7R9QYB6"/>
<organism evidence="4">
    <name type="scientific">Oppiella nova</name>
    <dbReference type="NCBI Taxonomy" id="334625"/>
    <lineage>
        <taxon>Eukaryota</taxon>
        <taxon>Metazoa</taxon>
        <taxon>Ecdysozoa</taxon>
        <taxon>Arthropoda</taxon>
        <taxon>Chelicerata</taxon>
        <taxon>Arachnida</taxon>
        <taxon>Acari</taxon>
        <taxon>Acariformes</taxon>
        <taxon>Sarcoptiformes</taxon>
        <taxon>Oribatida</taxon>
        <taxon>Brachypylina</taxon>
        <taxon>Oppioidea</taxon>
        <taxon>Oppiidae</taxon>
        <taxon>Oppiella</taxon>
    </lineage>
</organism>
<keyword evidence="1" id="KW-0594">Phospholipid biosynthesis</keyword>
<dbReference type="EMBL" id="CAJPVJ010023816">
    <property type="protein sequence ID" value="CAG2178613.1"/>
    <property type="molecule type" value="Genomic_DNA"/>
</dbReference>
<dbReference type="PANTHER" id="PTHR22603">
    <property type="entry name" value="CHOLINE/ETHANOALAMINE KINASE"/>
    <property type="match status" value="1"/>
</dbReference>
<evidence type="ECO:0000256" key="2">
    <source>
        <dbReference type="ARBA" id="ARBA00023264"/>
    </source>
</evidence>
<dbReference type="Pfam" id="PF01633">
    <property type="entry name" value="Choline_kinase"/>
    <property type="match status" value="1"/>
</dbReference>
<dbReference type="PANTHER" id="PTHR22603:SF93">
    <property type="entry name" value="RE24176P"/>
    <property type="match status" value="1"/>
</dbReference>
<protein>
    <recommendedName>
        <fullName evidence="6">Choline kinase</fullName>
    </recommendedName>
</protein>
<reference evidence="4" key="1">
    <citation type="submission" date="2020-11" db="EMBL/GenBank/DDBJ databases">
        <authorList>
            <person name="Tran Van P."/>
        </authorList>
    </citation>
    <scope>NUCLEOTIDE SEQUENCE</scope>
</reference>
<dbReference type="Gene3D" id="3.90.1200.10">
    <property type="match status" value="1"/>
</dbReference>
<dbReference type="Proteomes" id="UP000728032">
    <property type="component" value="Unassembled WGS sequence"/>
</dbReference>
<dbReference type="GO" id="GO:0004103">
    <property type="term" value="F:choline kinase activity"/>
    <property type="evidence" value="ECO:0007669"/>
    <property type="project" value="TreeGrafter"/>
</dbReference>
<dbReference type="EMBL" id="OC938641">
    <property type="protein sequence ID" value="CAD7661477.1"/>
    <property type="molecule type" value="Genomic_DNA"/>
</dbReference>